<gene>
    <name evidence="10" type="ORF">SAMN05192539_102043</name>
</gene>
<dbReference type="InterPro" id="IPR028250">
    <property type="entry name" value="DsbDN"/>
</dbReference>
<protein>
    <submittedName>
        <fullName evidence="10">Thiol:disulfide interchange protein DsbD</fullName>
    </submittedName>
</protein>
<dbReference type="Pfam" id="PF02683">
    <property type="entry name" value="DsbD_TM"/>
    <property type="match status" value="1"/>
</dbReference>
<keyword evidence="8" id="KW-0732">Signal</keyword>
<dbReference type="OrthoDB" id="9811036at2"/>
<dbReference type="Pfam" id="PF13098">
    <property type="entry name" value="Thioredoxin_2"/>
    <property type="match status" value="1"/>
</dbReference>
<dbReference type="SUPFAM" id="SSF74863">
    <property type="entry name" value="Thiol:disulfide interchange protein DsbD, N-terminal domain (DsbD-alpha)"/>
    <property type="match status" value="1"/>
</dbReference>
<dbReference type="GO" id="GO:0015035">
    <property type="term" value="F:protein-disulfide reductase activity"/>
    <property type="evidence" value="ECO:0007669"/>
    <property type="project" value="TreeGrafter"/>
</dbReference>
<dbReference type="Gene3D" id="2.60.40.1250">
    <property type="entry name" value="Thiol:disulfide interchange protein DsbD, N-terminal domain"/>
    <property type="match status" value="1"/>
</dbReference>
<dbReference type="CDD" id="cd02953">
    <property type="entry name" value="DsbDgamma"/>
    <property type="match status" value="1"/>
</dbReference>
<comment type="subcellular location">
    <subcellularLocation>
        <location evidence="1">Cell membrane</location>
        <topology evidence="1">Multi-pass membrane protein</topology>
    </subcellularLocation>
</comment>
<evidence type="ECO:0000256" key="4">
    <source>
        <dbReference type="ARBA" id="ARBA00022748"/>
    </source>
</evidence>
<feature type="transmembrane region" description="Helical" evidence="7">
    <location>
        <begin position="254"/>
        <end position="275"/>
    </location>
</feature>
<evidence type="ECO:0000256" key="3">
    <source>
        <dbReference type="ARBA" id="ARBA00022692"/>
    </source>
</evidence>
<dbReference type="PANTHER" id="PTHR32234:SF0">
    <property type="entry name" value="THIOL:DISULFIDE INTERCHANGE PROTEIN DSBD"/>
    <property type="match status" value="1"/>
</dbReference>
<reference evidence="11" key="1">
    <citation type="submission" date="2016-10" db="EMBL/GenBank/DDBJ databases">
        <authorList>
            <person name="Varghese N."/>
            <person name="Submissions S."/>
        </authorList>
    </citation>
    <scope>NUCLEOTIDE SEQUENCE [LARGE SCALE GENOMIC DNA]</scope>
    <source>
        <strain evidence="11">LMG 26031</strain>
    </source>
</reference>
<feature type="transmembrane region" description="Helical" evidence="7">
    <location>
        <begin position="454"/>
        <end position="475"/>
    </location>
</feature>
<dbReference type="Pfam" id="PF11412">
    <property type="entry name" value="DsbD_N"/>
    <property type="match status" value="1"/>
</dbReference>
<keyword evidence="5 7" id="KW-1133">Transmembrane helix</keyword>
<dbReference type="InterPro" id="IPR003834">
    <property type="entry name" value="Cyt_c_assmbl_TM_dom"/>
</dbReference>
<dbReference type="NCBIfam" id="NF001419">
    <property type="entry name" value="PRK00293.1"/>
    <property type="match status" value="1"/>
</dbReference>
<evidence type="ECO:0000256" key="8">
    <source>
        <dbReference type="SAM" id="SignalP"/>
    </source>
</evidence>
<dbReference type="RefSeq" id="WP_090869471.1">
    <property type="nucleotide sequence ID" value="NZ_FNYE01000020.1"/>
</dbReference>
<dbReference type="GO" id="GO:0005886">
    <property type="term" value="C:plasma membrane"/>
    <property type="evidence" value="ECO:0007669"/>
    <property type="project" value="UniProtKB-SubCell"/>
</dbReference>
<keyword evidence="6 7" id="KW-0472">Membrane</keyword>
<feature type="transmembrane region" description="Helical" evidence="7">
    <location>
        <begin position="360"/>
        <end position="383"/>
    </location>
</feature>
<evidence type="ECO:0000256" key="7">
    <source>
        <dbReference type="SAM" id="Phobius"/>
    </source>
</evidence>
<dbReference type="AlphaFoldDB" id="A0A1H7C6I8"/>
<feature type="chain" id="PRO_5011474094" evidence="8">
    <location>
        <begin position="41"/>
        <end position="622"/>
    </location>
</feature>
<name>A0A1H7C6I8_9BURK</name>
<evidence type="ECO:0000256" key="1">
    <source>
        <dbReference type="ARBA" id="ARBA00004651"/>
    </source>
</evidence>
<dbReference type="InterPro" id="IPR036249">
    <property type="entry name" value="Thioredoxin-like_sf"/>
</dbReference>
<dbReference type="Proteomes" id="UP000198866">
    <property type="component" value="Unassembled WGS sequence"/>
</dbReference>
<dbReference type="InterPro" id="IPR036929">
    <property type="entry name" value="DsbDN_sf"/>
</dbReference>
<dbReference type="SUPFAM" id="SSF52833">
    <property type="entry name" value="Thioredoxin-like"/>
    <property type="match status" value="1"/>
</dbReference>
<accession>A0A1H7C6I8</accession>
<feature type="signal peptide" evidence="8">
    <location>
        <begin position="1"/>
        <end position="40"/>
    </location>
</feature>
<sequence length="622" mass="66107">MRDVSISVGQWNCRANDAFRRVLHAALVLFVALTSLGAHAVSETDLLAPDQAFPLTVTLSAPQQVTLDFRTHAGYYLYRDRFDFAVDGAPIKPDHMPAGEEKNDPTFGMVTVYHQPVEIQLALSHPVSTSVVLSVTSQGCADIGVCYPPQTRTYRIAADGVVTSVAAGNNTTASAAGFRDTGVNPSLTVFGINLRPANGISVPELLGFLLAGLLMAGTVCMYPLVPIVTAVIGGGRGRSTLYRGFGLSFAYVQGLALTYAVAGTIAALAGIPLVAVTQRPWVLAAFGLLMVFLALAMFGVFRFQLPASLQTRASAWTNRLPGGRVGAVFVMGMLSALIVGPCSTPVLAGALLYIANSHDVLGGALALYVLALGLGIPLLAVGTFGAQVLPRAGRWMVAVQNALGFLLLAAALWFVYSLLPDWLLMVLVAALLVSCGMMLRAIDPLPADAPGIFRLGKAVGMLLLVAGVAEFVGVVSGNFDILEPLGGVMRTSSTPRAKAEADSTTRFEAIRSNAELAQALKAANGQPVMVDFYADWCISCKELERFTFTDPQVVSEFAHWKLLRIDVTKNTAEDTAMLRRFGLFGPPALIFYDRSGRQQPDAQLVGFIGADAFAAHLRQWGK</sequence>
<keyword evidence="2" id="KW-1003">Cell membrane</keyword>
<evidence type="ECO:0000259" key="9">
    <source>
        <dbReference type="PROSITE" id="PS51352"/>
    </source>
</evidence>
<dbReference type="GO" id="GO:0017004">
    <property type="term" value="P:cytochrome complex assembly"/>
    <property type="evidence" value="ECO:0007669"/>
    <property type="project" value="UniProtKB-KW"/>
</dbReference>
<keyword evidence="3 7" id="KW-0812">Transmembrane</keyword>
<evidence type="ECO:0000313" key="10">
    <source>
        <dbReference type="EMBL" id="SEJ84207.1"/>
    </source>
</evidence>
<dbReference type="EMBL" id="FNYE01000020">
    <property type="protein sequence ID" value="SEJ84207.1"/>
    <property type="molecule type" value="Genomic_DNA"/>
</dbReference>
<feature type="transmembrane region" description="Helical" evidence="7">
    <location>
        <begin position="281"/>
        <end position="305"/>
    </location>
</feature>
<dbReference type="InterPro" id="IPR035671">
    <property type="entry name" value="DsbD_gamma"/>
</dbReference>
<feature type="domain" description="Thioredoxin" evidence="9">
    <location>
        <begin position="498"/>
        <end position="622"/>
    </location>
</feature>
<dbReference type="InterPro" id="IPR013766">
    <property type="entry name" value="Thioredoxin_domain"/>
</dbReference>
<dbReference type="GO" id="GO:0045454">
    <property type="term" value="P:cell redox homeostasis"/>
    <property type="evidence" value="ECO:0007669"/>
    <property type="project" value="TreeGrafter"/>
</dbReference>
<evidence type="ECO:0000256" key="6">
    <source>
        <dbReference type="ARBA" id="ARBA00023136"/>
    </source>
</evidence>
<dbReference type="PROSITE" id="PS51352">
    <property type="entry name" value="THIOREDOXIN_2"/>
    <property type="match status" value="1"/>
</dbReference>
<evidence type="ECO:0000313" key="11">
    <source>
        <dbReference type="Proteomes" id="UP000198866"/>
    </source>
</evidence>
<keyword evidence="4" id="KW-0201">Cytochrome c-type biogenesis</keyword>
<proteinExistence type="predicted"/>
<keyword evidence="11" id="KW-1185">Reference proteome</keyword>
<feature type="transmembrane region" description="Helical" evidence="7">
    <location>
        <begin position="422"/>
        <end position="442"/>
    </location>
</feature>
<dbReference type="InterPro" id="IPR012336">
    <property type="entry name" value="Thioredoxin-like_fold"/>
</dbReference>
<feature type="transmembrane region" description="Helical" evidence="7">
    <location>
        <begin position="395"/>
        <end position="416"/>
    </location>
</feature>
<feature type="transmembrane region" description="Helical" evidence="7">
    <location>
        <begin position="205"/>
        <end position="233"/>
    </location>
</feature>
<evidence type="ECO:0000256" key="2">
    <source>
        <dbReference type="ARBA" id="ARBA00022475"/>
    </source>
</evidence>
<dbReference type="PANTHER" id="PTHR32234">
    <property type="entry name" value="THIOL:DISULFIDE INTERCHANGE PROTEIN DSBD"/>
    <property type="match status" value="1"/>
</dbReference>
<feature type="transmembrane region" description="Helical" evidence="7">
    <location>
        <begin position="326"/>
        <end position="354"/>
    </location>
</feature>
<evidence type="ECO:0000256" key="5">
    <source>
        <dbReference type="ARBA" id="ARBA00022989"/>
    </source>
</evidence>
<dbReference type="Gene3D" id="3.40.30.10">
    <property type="entry name" value="Glutaredoxin"/>
    <property type="match status" value="1"/>
</dbReference>
<dbReference type="STRING" id="667676.SAMN05192539_102043"/>
<organism evidence="10 11">
    <name type="scientific">Paraburkholderia diazotrophica</name>
    <dbReference type="NCBI Taxonomy" id="667676"/>
    <lineage>
        <taxon>Bacteria</taxon>
        <taxon>Pseudomonadati</taxon>
        <taxon>Pseudomonadota</taxon>
        <taxon>Betaproteobacteria</taxon>
        <taxon>Burkholderiales</taxon>
        <taxon>Burkholderiaceae</taxon>
        <taxon>Paraburkholderia</taxon>
    </lineage>
</organism>